<proteinExistence type="predicted"/>
<dbReference type="HOGENOM" id="CLU_2457293_0_0_1"/>
<organism>
    <name type="scientific">Ixodes scapularis</name>
    <name type="common">Black-legged tick</name>
    <name type="synonym">Deer tick</name>
    <dbReference type="NCBI Taxonomy" id="6945"/>
    <lineage>
        <taxon>Eukaryota</taxon>
        <taxon>Metazoa</taxon>
        <taxon>Ecdysozoa</taxon>
        <taxon>Arthropoda</taxon>
        <taxon>Chelicerata</taxon>
        <taxon>Arachnida</taxon>
        <taxon>Acari</taxon>
        <taxon>Parasitiformes</taxon>
        <taxon>Ixodida</taxon>
        <taxon>Ixodoidea</taxon>
        <taxon>Ixodidae</taxon>
        <taxon>Ixodinae</taxon>
        <taxon>Ixodes</taxon>
    </lineage>
</organism>
<reference evidence="3" key="2">
    <citation type="submission" date="2020-05" db="UniProtKB">
        <authorList>
            <consortium name="EnsemblMetazoa"/>
        </authorList>
    </citation>
    <scope>IDENTIFICATION</scope>
    <source>
        <strain evidence="3">wikel</strain>
    </source>
</reference>
<dbReference type="VEuPathDB" id="VectorBase:ISCW012250"/>
<feature type="region of interest" description="Disordered" evidence="1">
    <location>
        <begin position="1"/>
        <end position="89"/>
    </location>
</feature>
<feature type="compositionally biased region" description="Basic and acidic residues" evidence="1">
    <location>
        <begin position="76"/>
        <end position="89"/>
    </location>
</feature>
<dbReference type="EMBL" id="DS897948">
    <property type="protein sequence ID" value="EEC16017.1"/>
    <property type="molecule type" value="Genomic_DNA"/>
</dbReference>
<sequence>MGFYLDLPRSSTHPRSDGRGNPGCALATTTTAAEGRPRRRRRRSSAEAPCAAEPPWASRPAASFGAAPHGRGLPGADRDRGPRELGKSA</sequence>
<evidence type="ECO:0000256" key="1">
    <source>
        <dbReference type="SAM" id="MobiDB-lite"/>
    </source>
</evidence>
<dbReference type="VEuPathDB" id="VectorBase:ISCI012250"/>
<reference evidence="2 4" key="1">
    <citation type="submission" date="2008-03" db="EMBL/GenBank/DDBJ databases">
        <title>Annotation of Ixodes scapularis.</title>
        <authorList>
            <consortium name="Ixodes scapularis Genome Project Consortium"/>
            <person name="Caler E."/>
            <person name="Hannick L.I."/>
            <person name="Bidwell S."/>
            <person name="Joardar V."/>
            <person name="Thiagarajan M."/>
            <person name="Amedeo P."/>
            <person name="Galinsky K.J."/>
            <person name="Schobel S."/>
            <person name="Inman J."/>
            <person name="Hostetler J."/>
            <person name="Miller J."/>
            <person name="Hammond M."/>
            <person name="Megy K."/>
            <person name="Lawson D."/>
            <person name="Kodira C."/>
            <person name="Sutton G."/>
            <person name="Meyer J."/>
            <person name="Hill C.A."/>
            <person name="Birren B."/>
            <person name="Nene V."/>
            <person name="Collins F."/>
            <person name="Alarcon-Chaidez F."/>
            <person name="Wikel S."/>
            <person name="Strausberg R."/>
        </authorList>
    </citation>
    <scope>NUCLEOTIDE SEQUENCE [LARGE SCALE GENOMIC DNA]</scope>
    <source>
        <strain evidence="4">Wikel</strain>
        <strain evidence="2">Wikel colony</strain>
    </source>
</reference>
<protein>
    <submittedName>
        <fullName evidence="2 3">Uncharacterized protein</fullName>
    </submittedName>
</protein>
<accession>B7QAZ5</accession>
<dbReference type="PaxDb" id="6945-B7QAZ5"/>
<name>B7QAZ5_IXOSC</name>
<gene>
    <name evidence="2" type="ORF">IscW_ISCW012250</name>
</gene>
<dbReference type="Proteomes" id="UP000001555">
    <property type="component" value="Unassembled WGS sequence"/>
</dbReference>
<evidence type="ECO:0000313" key="4">
    <source>
        <dbReference type="Proteomes" id="UP000001555"/>
    </source>
</evidence>
<dbReference type="InParanoid" id="B7QAZ5"/>
<evidence type="ECO:0000313" key="2">
    <source>
        <dbReference type="EMBL" id="EEC16017.1"/>
    </source>
</evidence>
<dbReference type="EMBL" id="ABJB010697309">
    <property type="status" value="NOT_ANNOTATED_CDS"/>
    <property type="molecule type" value="Genomic_DNA"/>
</dbReference>
<dbReference type="EnsemblMetazoa" id="ISCW012250-RA">
    <property type="protein sequence ID" value="ISCW012250-PA"/>
    <property type="gene ID" value="ISCW012250"/>
</dbReference>
<feature type="compositionally biased region" description="Low complexity" evidence="1">
    <location>
        <begin position="46"/>
        <end position="58"/>
    </location>
</feature>
<keyword evidence="4" id="KW-1185">Reference proteome</keyword>
<dbReference type="AlphaFoldDB" id="B7QAZ5"/>
<evidence type="ECO:0000313" key="3">
    <source>
        <dbReference type="EnsemblMetazoa" id="ISCW012250-PA"/>
    </source>
</evidence>